<keyword evidence="2" id="KW-0964">Secreted</keyword>
<gene>
    <name evidence="6" type="ORF">H4219_003209</name>
</gene>
<evidence type="ECO:0000256" key="4">
    <source>
        <dbReference type="SAM" id="SignalP"/>
    </source>
</evidence>
<dbReference type="EMBL" id="JANBPU010000071">
    <property type="protein sequence ID" value="KAJ1917466.1"/>
    <property type="molecule type" value="Genomic_DNA"/>
</dbReference>
<dbReference type="Pfam" id="PF24517">
    <property type="entry name" value="CBM96"/>
    <property type="match status" value="1"/>
</dbReference>
<dbReference type="AlphaFoldDB" id="A0A9W8A3H1"/>
<comment type="caution">
    <text evidence="6">The sequence shown here is derived from an EMBL/GenBank/DDBJ whole genome shotgun (WGS) entry which is preliminary data.</text>
</comment>
<dbReference type="Proteomes" id="UP001150538">
    <property type="component" value="Unassembled WGS sequence"/>
</dbReference>
<comment type="subcellular location">
    <subcellularLocation>
        <location evidence="1">Secreted</location>
    </subcellularLocation>
</comment>
<keyword evidence="7" id="KW-1185">Reference proteome</keyword>
<dbReference type="GO" id="GO:0005576">
    <property type="term" value="C:extracellular region"/>
    <property type="evidence" value="ECO:0007669"/>
    <property type="project" value="UniProtKB-SubCell"/>
</dbReference>
<evidence type="ECO:0000259" key="5">
    <source>
        <dbReference type="Pfam" id="PF24517"/>
    </source>
</evidence>
<dbReference type="NCBIfam" id="NF033679">
    <property type="entry name" value="DNRLRE_dom"/>
    <property type="match status" value="1"/>
</dbReference>
<evidence type="ECO:0000256" key="2">
    <source>
        <dbReference type="ARBA" id="ARBA00022525"/>
    </source>
</evidence>
<organism evidence="6 7">
    <name type="scientific">Mycoemilia scoparia</name>
    <dbReference type="NCBI Taxonomy" id="417184"/>
    <lineage>
        <taxon>Eukaryota</taxon>
        <taxon>Fungi</taxon>
        <taxon>Fungi incertae sedis</taxon>
        <taxon>Zoopagomycota</taxon>
        <taxon>Kickxellomycotina</taxon>
        <taxon>Kickxellomycetes</taxon>
        <taxon>Kickxellales</taxon>
        <taxon>Kickxellaceae</taxon>
        <taxon>Mycoemilia</taxon>
    </lineage>
</organism>
<evidence type="ECO:0000256" key="1">
    <source>
        <dbReference type="ARBA" id="ARBA00004613"/>
    </source>
</evidence>
<accession>A0A9W8A3H1</accession>
<evidence type="ECO:0000256" key="3">
    <source>
        <dbReference type="ARBA" id="ARBA00022729"/>
    </source>
</evidence>
<evidence type="ECO:0000313" key="6">
    <source>
        <dbReference type="EMBL" id="KAJ1917466.1"/>
    </source>
</evidence>
<feature type="domain" description="Carbohydrate-binding module family 96" evidence="5">
    <location>
        <begin position="32"/>
        <end position="201"/>
    </location>
</feature>
<feature type="chain" id="PRO_5040924578" description="Carbohydrate-binding module family 96 domain-containing protein" evidence="4">
    <location>
        <begin position="21"/>
        <end position="202"/>
    </location>
</feature>
<reference evidence="6" key="1">
    <citation type="submission" date="2022-07" db="EMBL/GenBank/DDBJ databases">
        <title>Phylogenomic reconstructions and comparative analyses of Kickxellomycotina fungi.</title>
        <authorList>
            <person name="Reynolds N.K."/>
            <person name="Stajich J.E."/>
            <person name="Barry K."/>
            <person name="Grigoriev I.V."/>
            <person name="Crous P."/>
            <person name="Smith M.E."/>
        </authorList>
    </citation>
    <scope>NUCLEOTIDE SEQUENCE</scope>
    <source>
        <strain evidence="6">NBRC 100468</strain>
    </source>
</reference>
<sequence>MKLSTISALCLSVFASIAAAAPTPASQPSSSTTVAVSKDTYISKSCPTCAHGGEKELKMNGADGSDTKILLRFAIPEAALNGPDKIESCTLQLPTPNVVGRDINRYTMVQVATADNADWDESKVNYSNAPKSKVWIEEGTLQKGKTEFDPVNINQICWDFAKDKNRKDNNLNLYIFGNKEDKPLSFSSKEGGSPIKLVVKTK</sequence>
<proteinExistence type="predicted"/>
<dbReference type="InterPro" id="IPR055372">
    <property type="entry name" value="CBM96"/>
</dbReference>
<keyword evidence="3 4" id="KW-0732">Signal</keyword>
<name>A0A9W8A3H1_9FUNG</name>
<protein>
    <recommendedName>
        <fullName evidence="5">Carbohydrate-binding module family 96 domain-containing protein</fullName>
    </recommendedName>
</protein>
<evidence type="ECO:0000313" key="7">
    <source>
        <dbReference type="Proteomes" id="UP001150538"/>
    </source>
</evidence>
<feature type="signal peptide" evidence="4">
    <location>
        <begin position="1"/>
        <end position="20"/>
    </location>
</feature>